<name>A0AAJ8M288_9TREE</name>
<dbReference type="RefSeq" id="XP_066070620.1">
    <property type="nucleotide sequence ID" value="XM_066214523.1"/>
</dbReference>
<accession>A0AAJ8M288</accession>
<dbReference type="InterPro" id="IPR011701">
    <property type="entry name" value="MFS"/>
</dbReference>
<evidence type="ECO:0000256" key="5">
    <source>
        <dbReference type="ARBA" id="ARBA00023136"/>
    </source>
</evidence>
<keyword evidence="5 6" id="KW-0472">Membrane</keyword>
<evidence type="ECO:0000256" key="3">
    <source>
        <dbReference type="ARBA" id="ARBA00022692"/>
    </source>
</evidence>
<evidence type="ECO:0000256" key="2">
    <source>
        <dbReference type="ARBA" id="ARBA00022448"/>
    </source>
</evidence>
<dbReference type="PANTHER" id="PTHR23502:SF51">
    <property type="entry name" value="QUINIDINE RESISTANCE PROTEIN 1-RELATED"/>
    <property type="match status" value="1"/>
</dbReference>
<dbReference type="InterPro" id="IPR036259">
    <property type="entry name" value="MFS_trans_sf"/>
</dbReference>
<dbReference type="PANTHER" id="PTHR23502">
    <property type="entry name" value="MAJOR FACILITATOR SUPERFAMILY"/>
    <property type="match status" value="1"/>
</dbReference>
<reference evidence="7" key="2">
    <citation type="journal article" date="2022" name="Elife">
        <title>Obligate sexual reproduction of a homothallic fungus closely related to the Cryptococcus pathogenic species complex.</title>
        <authorList>
            <person name="Passer A.R."/>
            <person name="Clancey S.A."/>
            <person name="Shea T."/>
            <person name="David-Palma M."/>
            <person name="Averette A.F."/>
            <person name="Boekhout T."/>
            <person name="Porcel B.M."/>
            <person name="Nowrousian M."/>
            <person name="Cuomo C.A."/>
            <person name="Sun S."/>
            <person name="Heitman J."/>
            <person name="Coelho M.A."/>
        </authorList>
    </citation>
    <scope>NUCLEOTIDE SEQUENCE</scope>
    <source>
        <strain evidence="7">CBS 7841</strain>
    </source>
</reference>
<dbReference type="GeneID" id="91089359"/>
<dbReference type="Pfam" id="PF07690">
    <property type="entry name" value="MFS_1"/>
    <property type="match status" value="1"/>
</dbReference>
<dbReference type="SUPFAM" id="SSF103473">
    <property type="entry name" value="MFS general substrate transporter"/>
    <property type="match status" value="1"/>
</dbReference>
<reference evidence="7" key="3">
    <citation type="submission" date="2024-01" db="EMBL/GenBank/DDBJ databases">
        <authorList>
            <person name="Coelho M.A."/>
            <person name="David-Palma M."/>
            <person name="Shea T."/>
            <person name="Sun S."/>
            <person name="Cuomo C.A."/>
            <person name="Heitman J."/>
        </authorList>
    </citation>
    <scope>NUCLEOTIDE SEQUENCE</scope>
    <source>
        <strain evidence="7">CBS 7841</strain>
    </source>
</reference>
<dbReference type="Gene3D" id="1.20.1720.10">
    <property type="entry name" value="Multidrug resistance protein D"/>
    <property type="match status" value="1"/>
</dbReference>
<evidence type="ECO:0008006" key="9">
    <source>
        <dbReference type="Google" id="ProtNLM"/>
    </source>
</evidence>
<evidence type="ECO:0000313" key="7">
    <source>
        <dbReference type="EMBL" id="WVN89920.1"/>
    </source>
</evidence>
<reference evidence="7" key="1">
    <citation type="submission" date="2016-06" db="EMBL/GenBank/DDBJ databases">
        <authorList>
            <person name="Cuomo C."/>
            <person name="Litvintseva A."/>
            <person name="Heitman J."/>
            <person name="Chen Y."/>
            <person name="Sun S."/>
            <person name="Springer D."/>
            <person name="Dromer F."/>
            <person name="Young S."/>
            <person name="Zeng Q."/>
            <person name="Chapman S."/>
            <person name="Gujja S."/>
            <person name="Saif S."/>
            <person name="Birren B."/>
        </authorList>
    </citation>
    <scope>NUCLEOTIDE SEQUENCE</scope>
    <source>
        <strain evidence="7">CBS 7841</strain>
    </source>
</reference>
<comment type="subcellular location">
    <subcellularLocation>
        <location evidence="1">Membrane</location>
        <topology evidence="1">Multi-pass membrane protein</topology>
    </subcellularLocation>
</comment>
<keyword evidence="2" id="KW-0813">Transport</keyword>
<sequence>MFVAGCGNLLDLPDSHAVFLWIHVGFFGRRPLYIATLAIYLSANIGLVLMTTIAYWLLIALRALHSTGGSTVIVISYGYIADVAEPRERGRYAALFQLGAMCGPAFGPVGYGECRKLHAEKSSS</sequence>
<keyword evidence="4 6" id="KW-1133">Transmembrane helix</keyword>
<keyword evidence="8" id="KW-1185">Reference proteome</keyword>
<organism evidence="7 8">
    <name type="scientific">Cryptococcus depauperatus CBS 7841</name>
    <dbReference type="NCBI Taxonomy" id="1295531"/>
    <lineage>
        <taxon>Eukaryota</taxon>
        <taxon>Fungi</taxon>
        <taxon>Dikarya</taxon>
        <taxon>Basidiomycota</taxon>
        <taxon>Agaricomycotina</taxon>
        <taxon>Tremellomycetes</taxon>
        <taxon>Tremellales</taxon>
        <taxon>Cryptococcaceae</taxon>
        <taxon>Cryptococcus</taxon>
    </lineage>
</organism>
<dbReference type="GO" id="GO:0005886">
    <property type="term" value="C:plasma membrane"/>
    <property type="evidence" value="ECO:0007669"/>
    <property type="project" value="TreeGrafter"/>
</dbReference>
<protein>
    <recommendedName>
        <fullName evidence="9">Major facilitator superfamily (MFS) profile domain-containing protein</fullName>
    </recommendedName>
</protein>
<evidence type="ECO:0000256" key="6">
    <source>
        <dbReference type="SAM" id="Phobius"/>
    </source>
</evidence>
<dbReference type="EMBL" id="CP143789">
    <property type="protein sequence ID" value="WVN89920.1"/>
    <property type="molecule type" value="Genomic_DNA"/>
</dbReference>
<evidence type="ECO:0000313" key="8">
    <source>
        <dbReference type="Proteomes" id="UP000094043"/>
    </source>
</evidence>
<dbReference type="GO" id="GO:0022857">
    <property type="term" value="F:transmembrane transporter activity"/>
    <property type="evidence" value="ECO:0007669"/>
    <property type="project" value="InterPro"/>
</dbReference>
<dbReference type="KEGG" id="cdep:91089359"/>
<feature type="transmembrane region" description="Helical" evidence="6">
    <location>
        <begin position="32"/>
        <end position="57"/>
    </location>
</feature>
<keyword evidence="3 6" id="KW-0812">Transmembrane</keyword>
<gene>
    <name evidence="7" type="ORF">L203_105150</name>
</gene>
<proteinExistence type="predicted"/>
<evidence type="ECO:0000256" key="1">
    <source>
        <dbReference type="ARBA" id="ARBA00004141"/>
    </source>
</evidence>
<evidence type="ECO:0000256" key="4">
    <source>
        <dbReference type="ARBA" id="ARBA00022989"/>
    </source>
</evidence>
<dbReference type="AlphaFoldDB" id="A0AAJ8M288"/>
<dbReference type="Proteomes" id="UP000094043">
    <property type="component" value="Chromosome 6"/>
</dbReference>